<evidence type="ECO:0008006" key="4">
    <source>
        <dbReference type="Google" id="ProtNLM"/>
    </source>
</evidence>
<proteinExistence type="predicted"/>
<sequence length="151" mass="16605">MRKAGLTLAATAAAAALVALVPGAPANARTASAVYDSGTVRVVVPADQNMQVACPENWVCLYRNTNFRGTLWSWRGDRNRSYVGDAANDRASSVINNAYRTVRFYENRNYRGRKVCVGRWALRPRNKIGDLRSYSLNDKISSYKLGNPCGG</sequence>
<accession>A0A5D3F4R6</accession>
<evidence type="ECO:0000313" key="2">
    <source>
        <dbReference type="EMBL" id="TYK42918.1"/>
    </source>
</evidence>
<dbReference type="SUPFAM" id="SSF49695">
    <property type="entry name" value="gamma-Crystallin-like"/>
    <property type="match status" value="1"/>
</dbReference>
<protein>
    <recommendedName>
        <fullName evidence="4">Peptidase inhibitor family I36 protein</fullName>
    </recommendedName>
</protein>
<evidence type="ECO:0000313" key="3">
    <source>
        <dbReference type="Proteomes" id="UP000323505"/>
    </source>
</evidence>
<dbReference type="InterPro" id="IPR011024">
    <property type="entry name" value="G_crystallin-like"/>
</dbReference>
<comment type="caution">
    <text evidence="2">The sequence shown here is derived from an EMBL/GenBank/DDBJ whole genome shotgun (WGS) entry which is preliminary data.</text>
</comment>
<keyword evidence="3" id="KW-1185">Reference proteome</keyword>
<evidence type="ECO:0000256" key="1">
    <source>
        <dbReference type="SAM" id="SignalP"/>
    </source>
</evidence>
<feature type="signal peptide" evidence="1">
    <location>
        <begin position="1"/>
        <end position="28"/>
    </location>
</feature>
<dbReference type="Proteomes" id="UP000323505">
    <property type="component" value="Unassembled WGS sequence"/>
</dbReference>
<organism evidence="2 3">
    <name type="scientific">Actinomadura decatromicini</name>
    <dbReference type="NCBI Taxonomy" id="2604572"/>
    <lineage>
        <taxon>Bacteria</taxon>
        <taxon>Bacillati</taxon>
        <taxon>Actinomycetota</taxon>
        <taxon>Actinomycetes</taxon>
        <taxon>Streptosporangiales</taxon>
        <taxon>Thermomonosporaceae</taxon>
        <taxon>Actinomadura</taxon>
    </lineage>
</organism>
<dbReference type="Pfam" id="PF03995">
    <property type="entry name" value="Inhibitor_I36"/>
    <property type="match status" value="1"/>
</dbReference>
<gene>
    <name evidence="2" type="ORF">FXF68_40765</name>
</gene>
<dbReference type="RefSeq" id="WP_148768179.1">
    <property type="nucleotide sequence ID" value="NZ_VSRQ01000014.1"/>
</dbReference>
<dbReference type="AlphaFoldDB" id="A0A5D3F4R6"/>
<reference evidence="2 3" key="1">
    <citation type="submission" date="2019-08" db="EMBL/GenBank/DDBJ databases">
        <title>Actinomadura sp. nov. CYP1-5 isolated from mountain soil.</title>
        <authorList>
            <person name="Songsumanus A."/>
            <person name="Kuncharoen N."/>
            <person name="Kudo T."/>
            <person name="Yuki M."/>
            <person name="Igarashi Y."/>
            <person name="Tanasupawat S."/>
        </authorList>
    </citation>
    <scope>NUCLEOTIDE SEQUENCE [LARGE SCALE GENOMIC DNA]</scope>
    <source>
        <strain evidence="2 3">CYP1-5</strain>
    </source>
</reference>
<name>A0A5D3F4R6_9ACTN</name>
<dbReference type="Gene3D" id="2.60.20.10">
    <property type="entry name" value="Crystallins"/>
    <property type="match status" value="1"/>
</dbReference>
<feature type="chain" id="PRO_5023105694" description="Peptidase inhibitor family I36 protein" evidence="1">
    <location>
        <begin position="29"/>
        <end position="151"/>
    </location>
</feature>
<dbReference type="EMBL" id="VSRQ01000014">
    <property type="protein sequence ID" value="TYK42918.1"/>
    <property type="molecule type" value="Genomic_DNA"/>
</dbReference>
<keyword evidence="1" id="KW-0732">Signal</keyword>